<evidence type="ECO:0000256" key="2">
    <source>
        <dbReference type="SAM" id="Phobius"/>
    </source>
</evidence>
<feature type="region of interest" description="Disordered" evidence="1">
    <location>
        <begin position="210"/>
        <end position="239"/>
    </location>
</feature>
<reference evidence="3 4" key="1">
    <citation type="submission" date="2019-03" db="EMBL/GenBank/DDBJ databases">
        <title>Genomic Encyclopedia of Type Strains, Phase IV (KMG-IV): sequencing the most valuable type-strain genomes for metagenomic binning, comparative biology and taxonomic classification.</title>
        <authorList>
            <person name="Goeker M."/>
        </authorList>
    </citation>
    <scope>NUCLEOTIDE SEQUENCE [LARGE SCALE GENOMIC DNA]</scope>
    <source>
        <strain evidence="3 4">DSM 46770</strain>
    </source>
</reference>
<organism evidence="3 4">
    <name type="scientific">Actinorugispora endophytica</name>
    <dbReference type="NCBI Taxonomy" id="1605990"/>
    <lineage>
        <taxon>Bacteria</taxon>
        <taxon>Bacillati</taxon>
        <taxon>Actinomycetota</taxon>
        <taxon>Actinomycetes</taxon>
        <taxon>Streptosporangiales</taxon>
        <taxon>Nocardiopsidaceae</taxon>
        <taxon>Actinorugispora</taxon>
    </lineage>
</organism>
<proteinExistence type="predicted"/>
<keyword evidence="2" id="KW-1133">Transmembrane helix</keyword>
<feature type="compositionally biased region" description="Basic and acidic residues" evidence="1">
    <location>
        <begin position="1"/>
        <end position="24"/>
    </location>
</feature>
<dbReference type="InterPro" id="IPR021454">
    <property type="entry name" value="DUF3105"/>
</dbReference>
<name>A0A4R6V1B0_9ACTN</name>
<accession>A0A4R6V1B0</accession>
<evidence type="ECO:0000313" key="4">
    <source>
        <dbReference type="Proteomes" id="UP000295281"/>
    </source>
</evidence>
<keyword evidence="2" id="KW-0472">Membrane</keyword>
<keyword evidence="4" id="KW-1185">Reference proteome</keyword>
<evidence type="ECO:0000256" key="1">
    <source>
        <dbReference type="SAM" id="MobiDB-lite"/>
    </source>
</evidence>
<dbReference type="OrthoDB" id="164831at2"/>
<dbReference type="AlphaFoldDB" id="A0A4R6V1B0"/>
<feature type="transmembrane region" description="Helical" evidence="2">
    <location>
        <begin position="29"/>
        <end position="52"/>
    </location>
</feature>
<protein>
    <submittedName>
        <fullName evidence="3">Uncharacterized protein DUF3105</fullName>
    </submittedName>
</protein>
<dbReference type="EMBL" id="SNYN01000003">
    <property type="protein sequence ID" value="TDQ53663.1"/>
    <property type="molecule type" value="Genomic_DNA"/>
</dbReference>
<feature type="compositionally biased region" description="Acidic residues" evidence="1">
    <location>
        <begin position="217"/>
        <end position="239"/>
    </location>
</feature>
<feature type="region of interest" description="Disordered" evidence="1">
    <location>
        <begin position="1"/>
        <end position="26"/>
    </location>
</feature>
<dbReference type="RefSeq" id="WP_133740583.1">
    <property type="nucleotide sequence ID" value="NZ_SNYN01000003.1"/>
</dbReference>
<comment type="caution">
    <text evidence="3">The sequence shown here is derived from an EMBL/GenBank/DDBJ whole genome shotgun (WGS) entry which is preliminary data.</text>
</comment>
<sequence>MSKSSAERRRQRAAEMRAQREREARRRKALTTVGITAAAVVVIGGVGFAGYMEYQRRNIDGVQEFDGLTNDHVTEEVKYEQSPPVGGDHSSYWQNCGVYTAPVKHIHAVHSLEHGAVWVNYSPDLPADQVERLEALYTPGSYVLVSPYEGEMEAPIVLSAWGHQLPLESPDDSRLDAFVQLYEQGEQTLEPGAACSGAIDFTAAEIDQMIADQAEGGGEEAPTEDGEAPAQDEEVPAQE</sequence>
<dbReference type="Proteomes" id="UP000295281">
    <property type="component" value="Unassembled WGS sequence"/>
</dbReference>
<gene>
    <name evidence="3" type="ORF">EV190_103114</name>
</gene>
<evidence type="ECO:0000313" key="3">
    <source>
        <dbReference type="EMBL" id="TDQ53663.1"/>
    </source>
</evidence>
<keyword evidence="2" id="KW-0812">Transmembrane</keyword>
<dbReference type="Pfam" id="PF11303">
    <property type="entry name" value="DUF3105"/>
    <property type="match status" value="1"/>
</dbReference>